<protein>
    <recommendedName>
        <fullName evidence="5">Tubulin--tyrosine ligase-like protein 9</fullName>
    </recommendedName>
</protein>
<evidence type="ECO:0000256" key="2">
    <source>
        <dbReference type="ARBA" id="ARBA00022598"/>
    </source>
</evidence>
<comment type="similarity">
    <text evidence="1">Belongs to the tubulin--tyrosine ligase family.</text>
</comment>
<sequence>MSEYFRKYIKKEHYPNHQQLFYLQCDFSSNIKFKTTFRNCVVDSLKKRGWKEVEGEDWDLLWVERDCIYEILNHFHLQSHQKVNHYRNHYELTRKDLMVKNLKRYKKQLEKEGKYEEANTFNFFPTTYNLPGDYSLFVEEFKKTLGSVWIMKPIAKSQGKGRYIINPLLIGGKKFDMRIYCLVTNYSPLTAYLYRTGFGRFTHHRYTTNIEDIANNYVHLTNVAIQKTSENYDERLGGKWDLRSMKLYLMSKYGQEKVSDAFSQIQELIIKCLQSVQKTIINDKHCFELYGFDVLFDSNLKPWLIEINASPSMTANTPNDYEMKIGLLDDTFTTLDLEKILSGTEEQIGGFDLICRGTPVKLPQNSTYLSHLGCQNNRNQQLKKLAKSTASRLVEHYNSEQSQATGNTNDEKIKPGNQGSSSGTAGLSKK</sequence>
<dbReference type="OMA" id="EWISERF"/>
<evidence type="ECO:0000256" key="3">
    <source>
        <dbReference type="ARBA" id="ARBA00022741"/>
    </source>
</evidence>
<keyword evidence="8" id="KW-1185">Reference proteome</keyword>
<reference evidence="7 8" key="1">
    <citation type="submission" date="2014-06" db="EMBL/GenBank/DDBJ databases">
        <authorList>
            <person name="Swart Estienne"/>
        </authorList>
    </citation>
    <scope>NUCLEOTIDE SEQUENCE [LARGE SCALE GENOMIC DNA]</scope>
    <source>
        <strain evidence="7 8">130c</strain>
    </source>
</reference>
<feature type="region of interest" description="Disordered" evidence="6">
    <location>
        <begin position="397"/>
        <end position="430"/>
    </location>
</feature>
<dbReference type="PANTHER" id="PTHR12241:SF39">
    <property type="entry name" value="TUBULIN POLYGLUTAMYLASE TTLL9-RELATED"/>
    <property type="match status" value="1"/>
</dbReference>
<dbReference type="FunCoup" id="A0A077ZVC4">
    <property type="interactions" value="19"/>
</dbReference>
<evidence type="ECO:0000256" key="4">
    <source>
        <dbReference type="ARBA" id="ARBA00022840"/>
    </source>
</evidence>
<dbReference type="GO" id="GO:0036064">
    <property type="term" value="C:ciliary basal body"/>
    <property type="evidence" value="ECO:0007669"/>
    <property type="project" value="TreeGrafter"/>
</dbReference>
<dbReference type="OrthoDB" id="202825at2759"/>
<dbReference type="SUPFAM" id="SSF56059">
    <property type="entry name" value="Glutathione synthetase ATP-binding domain-like"/>
    <property type="match status" value="1"/>
</dbReference>
<evidence type="ECO:0000256" key="6">
    <source>
        <dbReference type="SAM" id="MobiDB-lite"/>
    </source>
</evidence>
<feature type="compositionally biased region" description="Polar residues" evidence="6">
    <location>
        <begin position="399"/>
        <end position="408"/>
    </location>
</feature>
<dbReference type="GO" id="GO:0005524">
    <property type="term" value="F:ATP binding"/>
    <property type="evidence" value="ECO:0007669"/>
    <property type="project" value="UniProtKB-KW"/>
</dbReference>
<dbReference type="Gene3D" id="3.30.470.20">
    <property type="entry name" value="ATP-grasp fold, B domain"/>
    <property type="match status" value="1"/>
</dbReference>
<evidence type="ECO:0000256" key="5">
    <source>
        <dbReference type="ARBA" id="ARBA00030445"/>
    </source>
</evidence>
<dbReference type="PROSITE" id="PS51221">
    <property type="entry name" value="TTL"/>
    <property type="match status" value="1"/>
</dbReference>
<name>A0A077ZVC4_STYLE</name>
<dbReference type="GO" id="GO:0000226">
    <property type="term" value="P:microtubule cytoskeleton organization"/>
    <property type="evidence" value="ECO:0007669"/>
    <property type="project" value="TreeGrafter"/>
</dbReference>
<evidence type="ECO:0000256" key="1">
    <source>
        <dbReference type="ARBA" id="ARBA00006820"/>
    </source>
</evidence>
<evidence type="ECO:0000313" key="7">
    <source>
        <dbReference type="EMBL" id="CDW73250.1"/>
    </source>
</evidence>
<dbReference type="PANTHER" id="PTHR12241">
    <property type="entry name" value="TUBULIN POLYGLUTAMYLASE"/>
    <property type="match status" value="1"/>
</dbReference>
<organism evidence="7 8">
    <name type="scientific">Stylonychia lemnae</name>
    <name type="common">Ciliate</name>
    <dbReference type="NCBI Taxonomy" id="5949"/>
    <lineage>
        <taxon>Eukaryota</taxon>
        <taxon>Sar</taxon>
        <taxon>Alveolata</taxon>
        <taxon>Ciliophora</taxon>
        <taxon>Intramacronucleata</taxon>
        <taxon>Spirotrichea</taxon>
        <taxon>Stichotrichia</taxon>
        <taxon>Sporadotrichida</taxon>
        <taxon>Oxytrichidae</taxon>
        <taxon>Stylonychinae</taxon>
        <taxon>Stylonychia</taxon>
    </lineage>
</organism>
<dbReference type="AlphaFoldDB" id="A0A077ZVC4"/>
<keyword evidence="2 7" id="KW-0436">Ligase</keyword>
<dbReference type="GO" id="GO:0015631">
    <property type="term" value="F:tubulin binding"/>
    <property type="evidence" value="ECO:0007669"/>
    <property type="project" value="TreeGrafter"/>
</dbReference>
<evidence type="ECO:0000313" key="8">
    <source>
        <dbReference type="Proteomes" id="UP000039865"/>
    </source>
</evidence>
<dbReference type="Proteomes" id="UP000039865">
    <property type="component" value="Unassembled WGS sequence"/>
</dbReference>
<dbReference type="Pfam" id="PF03133">
    <property type="entry name" value="TTL"/>
    <property type="match status" value="2"/>
</dbReference>
<dbReference type="InParanoid" id="A0A077ZVC4"/>
<dbReference type="InterPro" id="IPR004344">
    <property type="entry name" value="TTL/TTLL_fam"/>
</dbReference>
<gene>
    <name evidence="7" type="primary">Contig18220.g19357</name>
    <name evidence="7" type="ORF">STYLEM_2226</name>
</gene>
<accession>A0A077ZVC4</accession>
<feature type="compositionally biased region" description="Polar residues" evidence="6">
    <location>
        <begin position="417"/>
        <end position="430"/>
    </location>
</feature>
<keyword evidence="4" id="KW-0067">ATP-binding</keyword>
<keyword evidence="3" id="KW-0547">Nucleotide-binding</keyword>
<dbReference type="GO" id="GO:0070740">
    <property type="term" value="F:tubulin-glutamic acid ligase activity"/>
    <property type="evidence" value="ECO:0007669"/>
    <property type="project" value="TreeGrafter"/>
</dbReference>
<dbReference type="EMBL" id="CCKQ01002164">
    <property type="protein sequence ID" value="CDW73250.1"/>
    <property type="molecule type" value="Genomic_DNA"/>
</dbReference>
<proteinExistence type="inferred from homology"/>